<evidence type="ECO:0000256" key="4">
    <source>
        <dbReference type="ARBA" id="ARBA00022989"/>
    </source>
</evidence>
<reference evidence="8" key="1">
    <citation type="submission" date="2020-10" db="EMBL/GenBank/DDBJ databases">
        <authorList>
            <person name="Kikuchi T."/>
        </authorList>
    </citation>
    <scope>NUCLEOTIDE SEQUENCE</scope>
    <source>
        <strain evidence="8">NKZ352</strain>
    </source>
</reference>
<name>A0A8S1HHN0_9PELO</name>
<keyword evidence="4 6" id="KW-1133">Transmembrane helix</keyword>
<sequence length="511" mass="58095">MPEVSRRTLWGLRSILRDIFVDTLWYSPDSSVFFDRSHSSGCGGVIDCDIHSFFNPIFSRCRIAVSKTRRPAGRFLANVSAWAPEAAMVDENNTIRLGRVICDFIVLLFVAAPLLIFHEWVVPYKRGFYCDDETIRYPYRPSTVTRQMLIVVGLLIPILLILATELFRAIAWERKYEGQFKTYHVRNHSVHRLLVRLYCFIGYFFVGVCFNQLMVDIAKYTIGRQRPHFMDVCRPSQGYLQCVNPDLYITDFNCTTSDLKLIHESQLSFYSGHAAFSFYGAWFTSLYLQARLFRPLFSRLLIPVIQFLLFGGAAYVALTRVSDYKHHWSDVLVGALMGSAIGIFVAFFVAEVFKRREIPSSVPVNDFGLIRQEKMRPLGPSVNDHTNGSNVVSTQSVIITNEVDPANQRLLWKQPSPLAYDRTELTEMQQRTALGPLTNNRPISFKSTAFDYGPIVSRVSTSFTDGISFYSALADWDATSAGALSGRTDYMSLRSDPSWMSASFDSQPARL</sequence>
<evidence type="ECO:0000256" key="3">
    <source>
        <dbReference type="ARBA" id="ARBA00022692"/>
    </source>
</evidence>
<feature type="transmembrane region" description="Helical" evidence="6">
    <location>
        <begin position="193"/>
        <end position="214"/>
    </location>
</feature>
<dbReference type="PANTHER" id="PTHR10165">
    <property type="entry name" value="LIPID PHOSPHATE PHOSPHATASE"/>
    <property type="match status" value="1"/>
</dbReference>
<dbReference type="GO" id="GO:0046839">
    <property type="term" value="P:phospholipid dephosphorylation"/>
    <property type="evidence" value="ECO:0007669"/>
    <property type="project" value="TreeGrafter"/>
</dbReference>
<evidence type="ECO:0000313" key="9">
    <source>
        <dbReference type="Proteomes" id="UP000835052"/>
    </source>
</evidence>
<dbReference type="InterPro" id="IPR036938">
    <property type="entry name" value="PAP2/HPO_sf"/>
</dbReference>
<feature type="domain" description="Phosphatidic acid phosphatase type 2/haloperoxidase" evidence="7">
    <location>
        <begin position="201"/>
        <end position="346"/>
    </location>
</feature>
<dbReference type="Proteomes" id="UP000835052">
    <property type="component" value="Unassembled WGS sequence"/>
</dbReference>
<feature type="transmembrane region" description="Helical" evidence="6">
    <location>
        <begin position="148"/>
        <end position="172"/>
    </location>
</feature>
<dbReference type="GO" id="GO:0005886">
    <property type="term" value="C:plasma membrane"/>
    <property type="evidence" value="ECO:0007669"/>
    <property type="project" value="TreeGrafter"/>
</dbReference>
<evidence type="ECO:0000256" key="6">
    <source>
        <dbReference type="SAM" id="Phobius"/>
    </source>
</evidence>
<dbReference type="AlphaFoldDB" id="A0A8S1HHN0"/>
<dbReference type="InterPro" id="IPR000326">
    <property type="entry name" value="PAP2/HPO"/>
</dbReference>
<dbReference type="PANTHER" id="PTHR10165:SF201">
    <property type="entry name" value="PHOSPHATIDIC ACID PHOSPHATASE TYPE 2_HALOPEROXIDASE DOMAIN-CONTAINING PROTEIN"/>
    <property type="match status" value="1"/>
</dbReference>
<accession>A0A8S1HHN0</accession>
<evidence type="ECO:0000259" key="7">
    <source>
        <dbReference type="SMART" id="SM00014"/>
    </source>
</evidence>
<keyword evidence="3 6" id="KW-0812">Transmembrane</keyword>
<dbReference type="Pfam" id="PF01569">
    <property type="entry name" value="PAP2"/>
    <property type="match status" value="1"/>
</dbReference>
<dbReference type="SMART" id="SM00014">
    <property type="entry name" value="acidPPc"/>
    <property type="match status" value="1"/>
</dbReference>
<keyword evidence="5 6" id="KW-0472">Membrane</keyword>
<proteinExistence type="inferred from homology"/>
<dbReference type="EMBL" id="CAJGYM010000053">
    <property type="protein sequence ID" value="CAD6195264.1"/>
    <property type="molecule type" value="Genomic_DNA"/>
</dbReference>
<dbReference type="GO" id="GO:0007165">
    <property type="term" value="P:signal transduction"/>
    <property type="evidence" value="ECO:0007669"/>
    <property type="project" value="TreeGrafter"/>
</dbReference>
<dbReference type="InterPro" id="IPR043216">
    <property type="entry name" value="PAP-like"/>
</dbReference>
<comment type="subcellular location">
    <subcellularLocation>
        <location evidence="1">Membrane</location>
        <topology evidence="1">Multi-pass membrane protein</topology>
    </subcellularLocation>
</comment>
<dbReference type="CDD" id="cd03384">
    <property type="entry name" value="PAP2_wunen"/>
    <property type="match status" value="1"/>
</dbReference>
<dbReference type="GO" id="GO:0006644">
    <property type="term" value="P:phospholipid metabolic process"/>
    <property type="evidence" value="ECO:0007669"/>
    <property type="project" value="InterPro"/>
</dbReference>
<dbReference type="OrthoDB" id="8907274at2759"/>
<feature type="transmembrane region" description="Helical" evidence="6">
    <location>
        <begin position="300"/>
        <end position="319"/>
    </location>
</feature>
<dbReference type="Gene3D" id="1.20.144.10">
    <property type="entry name" value="Phosphatidic acid phosphatase type 2/haloperoxidase"/>
    <property type="match status" value="1"/>
</dbReference>
<feature type="transmembrane region" description="Helical" evidence="6">
    <location>
        <begin position="97"/>
        <end position="117"/>
    </location>
</feature>
<dbReference type="FunFam" id="1.20.144.10:FF:000031">
    <property type="entry name" value="PhosphoLipid PhosPhatase homolog"/>
    <property type="match status" value="1"/>
</dbReference>
<comment type="similarity">
    <text evidence="2">Belongs to the PA-phosphatase related phosphoesterase family.</text>
</comment>
<gene>
    <name evidence="8" type="ORF">CAUJ_LOCUS11183</name>
</gene>
<feature type="transmembrane region" description="Helical" evidence="6">
    <location>
        <begin position="331"/>
        <end position="350"/>
    </location>
</feature>
<evidence type="ECO:0000256" key="1">
    <source>
        <dbReference type="ARBA" id="ARBA00004141"/>
    </source>
</evidence>
<feature type="transmembrane region" description="Helical" evidence="6">
    <location>
        <begin position="267"/>
        <end position="288"/>
    </location>
</feature>
<organism evidence="8 9">
    <name type="scientific">Caenorhabditis auriculariae</name>
    <dbReference type="NCBI Taxonomy" id="2777116"/>
    <lineage>
        <taxon>Eukaryota</taxon>
        <taxon>Metazoa</taxon>
        <taxon>Ecdysozoa</taxon>
        <taxon>Nematoda</taxon>
        <taxon>Chromadorea</taxon>
        <taxon>Rhabditida</taxon>
        <taxon>Rhabditina</taxon>
        <taxon>Rhabditomorpha</taxon>
        <taxon>Rhabditoidea</taxon>
        <taxon>Rhabditidae</taxon>
        <taxon>Peloderinae</taxon>
        <taxon>Caenorhabditis</taxon>
    </lineage>
</organism>
<evidence type="ECO:0000313" key="8">
    <source>
        <dbReference type="EMBL" id="CAD6195264.1"/>
    </source>
</evidence>
<dbReference type="GO" id="GO:0008195">
    <property type="term" value="F:phosphatidate phosphatase activity"/>
    <property type="evidence" value="ECO:0007669"/>
    <property type="project" value="TreeGrafter"/>
</dbReference>
<dbReference type="SUPFAM" id="SSF48317">
    <property type="entry name" value="Acid phosphatase/Vanadium-dependent haloperoxidase"/>
    <property type="match status" value="1"/>
</dbReference>
<protein>
    <recommendedName>
        <fullName evidence="7">Phosphatidic acid phosphatase type 2/haloperoxidase domain-containing protein</fullName>
    </recommendedName>
</protein>
<evidence type="ECO:0000256" key="5">
    <source>
        <dbReference type="ARBA" id="ARBA00023136"/>
    </source>
</evidence>
<comment type="caution">
    <text evidence="8">The sequence shown here is derived from an EMBL/GenBank/DDBJ whole genome shotgun (WGS) entry which is preliminary data.</text>
</comment>
<evidence type="ECO:0000256" key="2">
    <source>
        <dbReference type="ARBA" id="ARBA00008816"/>
    </source>
</evidence>
<keyword evidence="9" id="KW-1185">Reference proteome</keyword>